<dbReference type="InterPro" id="IPR020904">
    <property type="entry name" value="Sc_DH/Rdtase_CS"/>
</dbReference>
<accession>A0A2K8KR22</accession>
<dbReference type="OrthoDB" id="9790785at2"/>
<dbReference type="EMBL" id="CP011797">
    <property type="protein sequence ID" value="ATX76301.1"/>
    <property type="molecule type" value="Genomic_DNA"/>
</dbReference>
<dbReference type="SUPFAM" id="SSF51735">
    <property type="entry name" value="NAD(P)-binding Rossmann-fold domains"/>
    <property type="match status" value="1"/>
</dbReference>
<dbReference type="GO" id="GO:0016491">
    <property type="term" value="F:oxidoreductase activity"/>
    <property type="evidence" value="ECO:0007669"/>
    <property type="project" value="UniProtKB-KW"/>
</dbReference>
<protein>
    <submittedName>
        <fullName evidence="3">Oxoacyl-ACP reductase</fullName>
    </submittedName>
</protein>
<reference evidence="3 4" key="1">
    <citation type="journal article" date="2017" name="Environ. Microbiol.">
        <title>Genomic and physiological analyses of 'Reinekea forsetii' reveal a versatile opportunistic lifestyle during spring algae blooms.</title>
        <authorList>
            <person name="Avci B."/>
            <person name="Hahnke R.L."/>
            <person name="Chafee M."/>
            <person name="Fischer T."/>
            <person name="Gruber-Vodicka H."/>
            <person name="Tegetmeyer H.E."/>
            <person name="Harder J."/>
            <person name="Fuchs B.M."/>
            <person name="Amann R.I."/>
            <person name="Teeling H."/>
        </authorList>
    </citation>
    <scope>NUCLEOTIDE SEQUENCE [LARGE SCALE GENOMIC DNA]</scope>
    <source>
        <strain evidence="3 4">Hel1_31_D35</strain>
    </source>
</reference>
<gene>
    <name evidence="3" type="ORF">REIFOR_01153</name>
</gene>
<organism evidence="3 4">
    <name type="scientific">Reinekea forsetii</name>
    <dbReference type="NCBI Taxonomy" id="1336806"/>
    <lineage>
        <taxon>Bacteria</taxon>
        <taxon>Pseudomonadati</taxon>
        <taxon>Pseudomonadota</taxon>
        <taxon>Gammaproteobacteria</taxon>
        <taxon>Oceanospirillales</taxon>
        <taxon>Saccharospirillaceae</taxon>
        <taxon>Reinekea</taxon>
    </lineage>
</organism>
<evidence type="ECO:0000313" key="3">
    <source>
        <dbReference type="EMBL" id="ATX76301.1"/>
    </source>
</evidence>
<dbReference type="RefSeq" id="WP_100256653.1">
    <property type="nucleotide sequence ID" value="NZ_CP011797.1"/>
</dbReference>
<comment type="similarity">
    <text evidence="1">Belongs to the short-chain dehydrogenases/reductases (SDR) family.</text>
</comment>
<evidence type="ECO:0000256" key="2">
    <source>
        <dbReference type="ARBA" id="ARBA00023002"/>
    </source>
</evidence>
<dbReference type="NCBIfam" id="NF006509">
    <property type="entry name" value="PRK08945.1"/>
    <property type="match status" value="1"/>
</dbReference>
<dbReference type="Pfam" id="PF00106">
    <property type="entry name" value="adh_short"/>
    <property type="match status" value="1"/>
</dbReference>
<proteinExistence type="inferred from homology"/>
<name>A0A2K8KR22_9GAMM</name>
<keyword evidence="2" id="KW-0560">Oxidoreductase</keyword>
<dbReference type="Gene3D" id="3.40.50.720">
    <property type="entry name" value="NAD(P)-binding Rossmann-like Domain"/>
    <property type="match status" value="1"/>
</dbReference>
<dbReference type="PRINTS" id="PR00081">
    <property type="entry name" value="GDHRDH"/>
</dbReference>
<dbReference type="PANTHER" id="PTHR42901">
    <property type="entry name" value="ALCOHOL DEHYDROGENASE"/>
    <property type="match status" value="1"/>
</dbReference>
<keyword evidence="4" id="KW-1185">Reference proteome</keyword>
<dbReference type="AlphaFoldDB" id="A0A2K8KR22"/>
<dbReference type="InterPro" id="IPR036291">
    <property type="entry name" value="NAD(P)-bd_dom_sf"/>
</dbReference>
<dbReference type="Proteomes" id="UP000229757">
    <property type="component" value="Chromosome"/>
</dbReference>
<evidence type="ECO:0000256" key="1">
    <source>
        <dbReference type="ARBA" id="ARBA00006484"/>
    </source>
</evidence>
<dbReference type="KEGG" id="rfo:REIFOR_01153"/>
<evidence type="ECO:0000313" key="4">
    <source>
        <dbReference type="Proteomes" id="UP000229757"/>
    </source>
</evidence>
<sequence>MHIPTLAELQSLPLTDALKGKVILITGAGDGLGKAAALDFSAQGADVILLGRNQAKLEATYDEIEALNQSRPIIFPYDLNTLIPDVAREMAFAIEQEFGRLDGLLLNAAALGSKMSIAQYPEQQWLDVINTNLNSSFYLTKAMLPLLEASSAGRLVFTTSSVGRQGRAYWGAYGVSKFATEGLMQTLAAELGATSAIRTFAINPGATRTAMRASAYPGEDPESVPTAAAHMPLYRFLMSDAASAYNGQSINAHTYLAD</sequence>
<dbReference type="InterPro" id="IPR002347">
    <property type="entry name" value="SDR_fam"/>
</dbReference>
<dbReference type="PANTHER" id="PTHR42901:SF1">
    <property type="entry name" value="ALCOHOL DEHYDROGENASE"/>
    <property type="match status" value="1"/>
</dbReference>
<dbReference type="PROSITE" id="PS00061">
    <property type="entry name" value="ADH_SHORT"/>
    <property type="match status" value="1"/>
</dbReference>